<feature type="compositionally biased region" description="Low complexity" evidence="2">
    <location>
        <begin position="360"/>
        <end position="378"/>
    </location>
</feature>
<dbReference type="EMBL" id="LNIX01000016">
    <property type="protein sequence ID" value="OXA46132.1"/>
    <property type="molecule type" value="Genomic_DNA"/>
</dbReference>
<dbReference type="InterPro" id="IPR043504">
    <property type="entry name" value="Peptidase_S1_PA_chymotrypsin"/>
</dbReference>
<feature type="non-terminal residue" evidence="4">
    <location>
        <position position="1"/>
    </location>
</feature>
<accession>A0A226DKQ4</accession>
<dbReference type="GO" id="GO:0006508">
    <property type="term" value="P:proteolysis"/>
    <property type="evidence" value="ECO:0007669"/>
    <property type="project" value="InterPro"/>
</dbReference>
<evidence type="ECO:0000256" key="1">
    <source>
        <dbReference type="ARBA" id="ARBA00023157"/>
    </source>
</evidence>
<dbReference type="PANTHER" id="PTHR24252">
    <property type="entry name" value="ACROSIN-RELATED"/>
    <property type="match status" value="1"/>
</dbReference>
<feature type="compositionally biased region" description="Low complexity" evidence="2">
    <location>
        <begin position="389"/>
        <end position="407"/>
    </location>
</feature>
<dbReference type="PROSITE" id="PS00135">
    <property type="entry name" value="TRYPSIN_SER"/>
    <property type="match status" value="1"/>
</dbReference>
<dbReference type="Gene3D" id="2.40.10.10">
    <property type="entry name" value="Trypsin-like serine proteases"/>
    <property type="match status" value="2"/>
</dbReference>
<evidence type="ECO:0000313" key="5">
    <source>
        <dbReference type="Proteomes" id="UP000198287"/>
    </source>
</evidence>
<dbReference type="Pfam" id="PF00089">
    <property type="entry name" value="Trypsin"/>
    <property type="match status" value="1"/>
</dbReference>
<keyword evidence="1" id="KW-1015">Disulfide bond</keyword>
<feature type="domain" description="Peptidase S1" evidence="3">
    <location>
        <begin position="20"/>
        <end position="246"/>
    </location>
</feature>
<sequence>EENGEENRFSELTGTALRRIVGGSKARQGEFPWIVSMHLDGEHYCAGTIISENFILGAAHCKSKNIKIIVGEHVQSGDDGTEVTAKVAEIIAHEDFDPELYANDIALYRLTHPLKFTKFIKPAKLAKKSTKADRFMIAAGWGATHENNAGLSDILLKVKVTWRTDSVCEKAYEPAPMTYSAVKQICVGAGGKDSCQGDSGGPLHNGKNTGDYTVCRGDSKGCANKEFPGVYTKISAYADWIEKHMKKGGHHGNGGGSGGHTSSHSGGEHPGGHGGGGHTGGHGGGGGGGKGHSVYVNLEGDGEEVDFVEGKGEGEKTAEEETINGEEGGPTTETAGEEAVTVVEDEAATVPEESATVGDESAAAGEEGATEVVESSTVGEEDATPVYIGSNAGEEAANAGEGSATEE</sequence>
<dbReference type="CDD" id="cd00190">
    <property type="entry name" value="Tryp_SPc"/>
    <property type="match status" value="1"/>
</dbReference>
<protein>
    <submittedName>
        <fullName evidence="4">Trypsin-1</fullName>
    </submittedName>
</protein>
<gene>
    <name evidence="4" type="ORF">Fcan01_19186</name>
</gene>
<dbReference type="InterPro" id="IPR009003">
    <property type="entry name" value="Peptidase_S1_PA"/>
</dbReference>
<dbReference type="PROSITE" id="PS50240">
    <property type="entry name" value="TRYPSIN_DOM"/>
    <property type="match status" value="1"/>
</dbReference>
<dbReference type="PANTHER" id="PTHR24252:SF7">
    <property type="entry name" value="HYALIN"/>
    <property type="match status" value="1"/>
</dbReference>
<name>A0A226DKQ4_FOLCA</name>
<feature type="compositionally biased region" description="Basic and acidic residues" evidence="2">
    <location>
        <begin position="308"/>
        <end position="319"/>
    </location>
</feature>
<dbReference type="AlphaFoldDB" id="A0A226DKQ4"/>
<dbReference type="Proteomes" id="UP000198287">
    <property type="component" value="Unassembled WGS sequence"/>
</dbReference>
<proteinExistence type="predicted"/>
<dbReference type="OrthoDB" id="60866at2759"/>
<feature type="compositionally biased region" description="Gly residues" evidence="2">
    <location>
        <begin position="272"/>
        <end position="291"/>
    </location>
</feature>
<evidence type="ECO:0000256" key="2">
    <source>
        <dbReference type="SAM" id="MobiDB-lite"/>
    </source>
</evidence>
<feature type="region of interest" description="Disordered" evidence="2">
    <location>
        <begin position="348"/>
        <end position="407"/>
    </location>
</feature>
<dbReference type="FunFam" id="2.40.10.10:FF:000166">
    <property type="entry name" value="Trypsin"/>
    <property type="match status" value="1"/>
</dbReference>
<keyword evidence="5" id="KW-1185">Reference proteome</keyword>
<evidence type="ECO:0000259" key="3">
    <source>
        <dbReference type="PROSITE" id="PS50240"/>
    </source>
</evidence>
<dbReference type="STRING" id="158441.A0A226DKQ4"/>
<dbReference type="InterPro" id="IPR033116">
    <property type="entry name" value="TRYPSIN_SER"/>
</dbReference>
<dbReference type="InterPro" id="IPR001254">
    <property type="entry name" value="Trypsin_dom"/>
</dbReference>
<organism evidence="4 5">
    <name type="scientific">Folsomia candida</name>
    <name type="common">Springtail</name>
    <dbReference type="NCBI Taxonomy" id="158441"/>
    <lineage>
        <taxon>Eukaryota</taxon>
        <taxon>Metazoa</taxon>
        <taxon>Ecdysozoa</taxon>
        <taxon>Arthropoda</taxon>
        <taxon>Hexapoda</taxon>
        <taxon>Collembola</taxon>
        <taxon>Entomobryomorpha</taxon>
        <taxon>Isotomoidea</taxon>
        <taxon>Isotomidae</taxon>
        <taxon>Proisotominae</taxon>
        <taxon>Folsomia</taxon>
    </lineage>
</organism>
<comment type="caution">
    <text evidence="4">The sequence shown here is derived from an EMBL/GenBank/DDBJ whole genome shotgun (WGS) entry which is preliminary data.</text>
</comment>
<dbReference type="OMA" id="ATHENNA"/>
<dbReference type="PRINTS" id="PR00722">
    <property type="entry name" value="CHYMOTRYPSIN"/>
</dbReference>
<feature type="region of interest" description="Disordered" evidence="2">
    <location>
        <begin position="248"/>
        <end position="336"/>
    </location>
</feature>
<dbReference type="GO" id="GO:0004252">
    <property type="term" value="F:serine-type endopeptidase activity"/>
    <property type="evidence" value="ECO:0007669"/>
    <property type="project" value="InterPro"/>
</dbReference>
<evidence type="ECO:0000313" key="4">
    <source>
        <dbReference type="EMBL" id="OXA46132.1"/>
    </source>
</evidence>
<dbReference type="InterPro" id="IPR001314">
    <property type="entry name" value="Peptidase_S1A"/>
</dbReference>
<dbReference type="SMART" id="SM00020">
    <property type="entry name" value="Tryp_SPc"/>
    <property type="match status" value="1"/>
</dbReference>
<reference evidence="4 5" key="1">
    <citation type="submission" date="2015-12" db="EMBL/GenBank/DDBJ databases">
        <title>The genome of Folsomia candida.</title>
        <authorList>
            <person name="Faddeeva A."/>
            <person name="Derks M.F."/>
            <person name="Anvar Y."/>
            <person name="Smit S."/>
            <person name="Van Straalen N."/>
            <person name="Roelofs D."/>
        </authorList>
    </citation>
    <scope>NUCLEOTIDE SEQUENCE [LARGE SCALE GENOMIC DNA]</scope>
    <source>
        <strain evidence="4 5">VU population</strain>
        <tissue evidence="4">Whole body</tissue>
    </source>
</reference>
<dbReference type="SUPFAM" id="SSF50494">
    <property type="entry name" value="Trypsin-like serine proteases"/>
    <property type="match status" value="1"/>
</dbReference>